<accession>A0A512M8P2</accession>
<dbReference type="GO" id="GO:0003677">
    <property type="term" value="F:DNA binding"/>
    <property type="evidence" value="ECO:0007669"/>
    <property type="project" value="UniProtKB-KW"/>
</dbReference>
<keyword evidence="6" id="KW-0548">Nucleotidyltransferase</keyword>
<dbReference type="EMBL" id="BKAG01000014">
    <property type="protein sequence ID" value="GEP43106.1"/>
    <property type="molecule type" value="Genomic_DNA"/>
</dbReference>
<comment type="subcellular location">
    <subcellularLocation>
        <location evidence="1">Cytoplasm</location>
    </subcellularLocation>
</comment>
<gene>
    <name evidence="14" type="ORF">BGE01nite_23970</name>
</gene>
<dbReference type="InterPro" id="IPR001001">
    <property type="entry name" value="DNA_polIII_beta"/>
</dbReference>
<feature type="compositionally biased region" description="Polar residues" evidence="12">
    <location>
        <begin position="404"/>
        <end position="417"/>
    </location>
</feature>
<comment type="similarity">
    <text evidence="2">Belongs to the beta sliding clamp family.</text>
</comment>
<keyword evidence="15" id="KW-1185">Reference proteome</keyword>
<evidence type="ECO:0000256" key="8">
    <source>
        <dbReference type="ARBA" id="ARBA00022932"/>
    </source>
</evidence>
<dbReference type="GO" id="GO:0008408">
    <property type="term" value="F:3'-5' exonuclease activity"/>
    <property type="evidence" value="ECO:0007669"/>
    <property type="project" value="InterPro"/>
</dbReference>
<dbReference type="Proteomes" id="UP000321577">
    <property type="component" value="Unassembled WGS sequence"/>
</dbReference>
<keyword evidence="9" id="KW-0238">DNA-binding</keyword>
<keyword evidence="8" id="KW-0239">DNA-directed DNA polymerase</keyword>
<dbReference type="InterPro" id="IPR022634">
    <property type="entry name" value="DNA_polIII_beta_N"/>
</dbReference>
<dbReference type="OrthoDB" id="177287at2"/>
<keyword evidence="7" id="KW-0235">DNA replication</keyword>
<evidence type="ECO:0000256" key="2">
    <source>
        <dbReference type="ARBA" id="ARBA00010752"/>
    </source>
</evidence>
<evidence type="ECO:0000256" key="9">
    <source>
        <dbReference type="ARBA" id="ARBA00023125"/>
    </source>
</evidence>
<name>A0A512M8P2_9BACT</name>
<reference evidence="14 15" key="1">
    <citation type="submission" date="2019-07" db="EMBL/GenBank/DDBJ databases">
        <title>Whole genome shotgun sequence of Brevifollis gellanilyticus NBRC 108608.</title>
        <authorList>
            <person name="Hosoyama A."/>
            <person name="Uohara A."/>
            <person name="Ohji S."/>
            <person name="Ichikawa N."/>
        </authorList>
    </citation>
    <scope>NUCLEOTIDE SEQUENCE [LARGE SCALE GENOMIC DNA]</scope>
    <source>
        <strain evidence="14 15">NBRC 108608</strain>
    </source>
</reference>
<dbReference type="CDD" id="cd00140">
    <property type="entry name" value="beta_clamp"/>
    <property type="match status" value="1"/>
</dbReference>
<feature type="region of interest" description="Disordered" evidence="12">
    <location>
        <begin position="366"/>
        <end position="418"/>
    </location>
</feature>
<evidence type="ECO:0000256" key="6">
    <source>
        <dbReference type="ARBA" id="ARBA00022695"/>
    </source>
</evidence>
<feature type="domain" description="DNA polymerase III beta sliding clamp N-terminal" evidence="13">
    <location>
        <begin position="11"/>
        <end position="125"/>
    </location>
</feature>
<evidence type="ECO:0000313" key="14">
    <source>
        <dbReference type="EMBL" id="GEP43106.1"/>
    </source>
</evidence>
<evidence type="ECO:0000259" key="13">
    <source>
        <dbReference type="Pfam" id="PF00712"/>
    </source>
</evidence>
<proteinExistence type="inferred from homology"/>
<dbReference type="GO" id="GO:0005737">
    <property type="term" value="C:cytoplasm"/>
    <property type="evidence" value="ECO:0007669"/>
    <property type="project" value="UniProtKB-SubCell"/>
</dbReference>
<keyword evidence="5" id="KW-0808">Transferase</keyword>
<dbReference type="GO" id="GO:0003887">
    <property type="term" value="F:DNA-directed DNA polymerase activity"/>
    <property type="evidence" value="ECO:0007669"/>
    <property type="project" value="UniProtKB-KW"/>
</dbReference>
<comment type="caution">
    <text evidence="14">The sequence shown here is derived from an EMBL/GenBank/DDBJ whole genome shotgun (WGS) entry which is preliminary data.</text>
</comment>
<evidence type="ECO:0000256" key="12">
    <source>
        <dbReference type="SAM" id="MobiDB-lite"/>
    </source>
</evidence>
<keyword evidence="4" id="KW-0963">Cytoplasm</keyword>
<dbReference type="Gene3D" id="3.10.150.10">
    <property type="entry name" value="DNA Polymerase III, subunit A, domain 2"/>
    <property type="match status" value="1"/>
</dbReference>
<evidence type="ECO:0000256" key="3">
    <source>
        <dbReference type="ARBA" id="ARBA00021035"/>
    </source>
</evidence>
<dbReference type="PANTHER" id="PTHR30478">
    <property type="entry name" value="DNA POLYMERASE III SUBUNIT BETA"/>
    <property type="match status" value="1"/>
</dbReference>
<evidence type="ECO:0000256" key="4">
    <source>
        <dbReference type="ARBA" id="ARBA00022490"/>
    </source>
</evidence>
<evidence type="ECO:0000256" key="10">
    <source>
        <dbReference type="ARBA" id="ARBA00030988"/>
    </source>
</evidence>
<dbReference type="GO" id="GO:0009360">
    <property type="term" value="C:DNA polymerase III complex"/>
    <property type="evidence" value="ECO:0007669"/>
    <property type="project" value="InterPro"/>
</dbReference>
<dbReference type="InterPro" id="IPR046938">
    <property type="entry name" value="DNA_clamp_sf"/>
</dbReference>
<dbReference type="SUPFAM" id="SSF55979">
    <property type="entry name" value="DNA clamp"/>
    <property type="match status" value="2"/>
</dbReference>
<dbReference type="RefSeq" id="WP_146850685.1">
    <property type="nucleotide sequence ID" value="NZ_BKAG01000014.1"/>
</dbReference>
<dbReference type="Pfam" id="PF00712">
    <property type="entry name" value="DNA_pol3_beta"/>
    <property type="match status" value="1"/>
</dbReference>
<protein>
    <recommendedName>
        <fullName evidence="3">Beta sliding clamp</fullName>
    </recommendedName>
    <alternativeName>
        <fullName evidence="11">Beta-clamp processivity factor</fullName>
    </alternativeName>
    <alternativeName>
        <fullName evidence="10">DNA polymerase III beta sliding clamp subunit</fullName>
    </alternativeName>
</protein>
<dbReference type="SMART" id="SM00480">
    <property type="entry name" value="POL3Bc"/>
    <property type="match status" value="1"/>
</dbReference>
<evidence type="ECO:0000256" key="1">
    <source>
        <dbReference type="ARBA" id="ARBA00004496"/>
    </source>
</evidence>
<dbReference type="GO" id="GO:0006271">
    <property type="term" value="P:DNA strand elongation involved in DNA replication"/>
    <property type="evidence" value="ECO:0007669"/>
    <property type="project" value="TreeGrafter"/>
</dbReference>
<evidence type="ECO:0000256" key="11">
    <source>
        <dbReference type="ARBA" id="ARBA00033276"/>
    </source>
</evidence>
<dbReference type="Gene3D" id="3.70.10.10">
    <property type="match status" value="1"/>
</dbReference>
<sequence>MNPIPLPIAELKSALQGIGKVINSRSPLPILHHIKVERTTDGWIALTGTDLDCFVTMRLEHPAQGPPCAVLVPYDQLQQLTKNCGKDERLLIDITDQGPVIKFALANNLGETKVQLLPVDDFPQTPRLKSDPITLSPVLRKSLHEAMDCASSDPTRHVINGTFIDASNAKANYIVGTDGKHLYSANSFTLPVKNSIIIPNHKFLGWREFNSDGEWQMKADDIALQIASRRWRFISRQIQGNYPNWRAVIPPTEGDKTHITFEPTKLEALIKLIPRIPCHNPDKDQTIGLEWKQGQFVLLGKDHDNDSWTKVPIADVKGEGPDITIFLSRRFLIKALSYGLNTVSLSDYIAPLRFHTQGRQMIVMPLRPEGNDTSQPAPPPPINRLPPAQSVRPQPQPTPKPMIQNPTSDGPASNGPKSTLEECIDLSLAIRNKFNEGFNMLRDLGLKLKLANREQKTAAREMQSIRATLRSVQGLKL</sequence>
<evidence type="ECO:0000256" key="7">
    <source>
        <dbReference type="ARBA" id="ARBA00022705"/>
    </source>
</evidence>
<dbReference type="PANTHER" id="PTHR30478:SF0">
    <property type="entry name" value="BETA SLIDING CLAMP"/>
    <property type="match status" value="1"/>
</dbReference>
<evidence type="ECO:0000256" key="5">
    <source>
        <dbReference type="ARBA" id="ARBA00022679"/>
    </source>
</evidence>
<organism evidence="14 15">
    <name type="scientific">Brevifollis gellanilyticus</name>
    <dbReference type="NCBI Taxonomy" id="748831"/>
    <lineage>
        <taxon>Bacteria</taxon>
        <taxon>Pseudomonadati</taxon>
        <taxon>Verrucomicrobiota</taxon>
        <taxon>Verrucomicrobiia</taxon>
        <taxon>Verrucomicrobiales</taxon>
        <taxon>Verrucomicrobiaceae</taxon>
    </lineage>
</organism>
<dbReference type="AlphaFoldDB" id="A0A512M8P2"/>
<evidence type="ECO:0000313" key="15">
    <source>
        <dbReference type="Proteomes" id="UP000321577"/>
    </source>
</evidence>